<feature type="compositionally biased region" description="Low complexity" evidence="1">
    <location>
        <begin position="457"/>
        <end position="511"/>
    </location>
</feature>
<dbReference type="EMBL" id="KZ678141">
    <property type="protein sequence ID" value="PSN62627.1"/>
    <property type="molecule type" value="Genomic_DNA"/>
</dbReference>
<accession>A0A2T2NB26</accession>
<proteinExistence type="predicted"/>
<reference evidence="2 3" key="1">
    <citation type="journal article" date="2018" name="Front. Microbiol.">
        <title>Genome-Wide Analysis of Corynespora cassiicola Leaf Fall Disease Putative Effectors.</title>
        <authorList>
            <person name="Lopez D."/>
            <person name="Ribeiro S."/>
            <person name="Label P."/>
            <person name="Fumanal B."/>
            <person name="Venisse J.S."/>
            <person name="Kohler A."/>
            <person name="de Oliveira R.R."/>
            <person name="Labutti K."/>
            <person name="Lipzen A."/>
            <person name="Lail K."/>
            <person name="Bauer D."/>
            <person name="Ohm R.A."/>
            <person name="Barry K.W."/>
            <person name="Spatafora J."/>
            <person name="Grigoriev I.V."/>
            <person name="Martin F.M."/>
            <person name="Pujade-Renaud V."/>
        </authorList>
    </citation>
    <scope>NUCLEOTIDE SEQUENCE [LARGE SCALE GENOMIC DNA]</scope>
    <source>
        <strain evidence="2 3">Philippines</strain>
    </source>
</reference>
<feature type="compositionally biased region" description="Low complexity" evidence="1">
    <location>
        <begin position="194"/>
        <end position="208"/>
    </location>
</feature>
<feature type="compositionally biased region" description="Basic and acidic residues" evidence="1">
    <location>
        <begin position="587"/>
        <end position="598"/>
    </location>
</feature>
<name>A0A2T2NB26_CORCC</name>
<dbReference type="STRING" id="1448308.A0A2T2NB26"/>
<sequence length="642" mass="68817">MSGNPFRLSLHQNQAAAPAPPTSFINADSSRAEAPERDDSVHDDAAPTPTRTKKSVRIESPTSSPLQPASYGPDDALLRPINRDRHASPTLPASPAGFSDNFEDVVANDPPAKDTRSADAVPARGMAGASWRNSAPPDSLRSPTGAPINPFAKTLATIEQQEKAGGERAGQSRANARQSLDVEGFKNLLMKGIPSPRSSGQPPQSAAALNPAGASIFESSSSTDDSSASRQSIFEPVPEQLAETPRTSYEMAPSDDDERAGLVTEARREKKKPPPAPKHRHGKPVASRAPQTVSFEDFYATGPTTSPPASRPRNNSDLNKPLPPTPPILSPPPNIINTDITYDLQTDSNKASETSSLSDVSLSQKRAAPPVPIARRQSQLRTSTQGNRSRSNSQLTMSSQHSTDFPVLSPGLGSESTSVAQKAPPPPPPARRHGASITTGNNSSANSSTTELPTPATSRRPIVSSPTPPSSRRTTLSSSQQPSPSPTTQGLGRTSSVSSSRSNIRSVSNESATGMPPPPPPPRRRQSGRASLDKERPSLHGNSSPTDPSKRRTSIDSKRRTSVASESSLRYEYTPTSETNEQALYSPKEELEDSRRLEPQTVDGQLQQQQQQQSNPNILDDMEKFQREIDELREKYKQTAAV</sequence>
<organism evidence="2 3">
    <name type="scientific">Corynespora cassiicola Philippines</name>
    <dbReference type="NCBI Taxonomy" id="1448308"/>
    <lineage>
        <taxon>Eukaryota</taxon>
        <taxon>Fungi</taxon>
        <taxon>Dikarya</taxon>
        <taxon>Ascomycota</taxon>
        <taxon>Pezizomycotina</taxon>
        <taxon>Dothideomycetes</taxon>
        <taxon>Pleosporomycetidae</taxon>
        <taxon>Pleosporales</taxon>
        <taxon>Corynesporascaceae</taxon>
        <taxon>Corynespora</taxon>
    </lineage>
</organism>
<evidence type="ECO:0000313" key="3">
    <source>
        <dbReference type="Proteomes" id="UP000240883"/>
    </source>
</evidence>
<feature type="compositionally biased region" description="Low complexity" evidence="1">
    <location>
        <begin position="215"/>
        <end position="232"/>
    </location>
</feature>
<dbReference type="AlphaFoldDB" id="A0A2T2NB26"/>
<feature type="compositionally biased region" description="Pro residues" evidence="1">
    <location>
        <begin position="321"/>
        <end position="334"/>
    </location>
</feature>
<evidence type="ECO:0000256" key="1">
    <source>
        <dbReference type="SAM" id="MobiDB-lite"/>
    </source>
</evidence>
<evidence type="ECO:0000313" key="2">
    <source>
        <dbReference type="EMBL" id="PSN62627.1"/>
    </source>
</evidence>
<protein>
    <submittedName>
        <fullName evidence="2">Uncharacterized protein</fullName>
    </submittedName>
</protein>
<feature type="region of interest" description="Disordered" evidence="1">
    <location>
        <begin position="1"/>
        <end position="619"/>
    </location>
</feature>
<feature type="compositionally biased region" description="Polar residues" evidence="1">
    <location>
        <begin position="562"/>
        <end position="583"/>
    </location>
</feature>
<feature type="compositionally biased region" description="Basic residues" evidence="1">
    <location>
        <begin position="269"/>
        <end position="283"/>
    </location>
</feature>
<feature type="compositionally biased region" description="Basic and acidic residues" evidence="1">
    <location>
        <begin position="548"/>
        <end position="559"/>
    </location>
</feature>
<feature type="compositionally biased region" description="Basic and acidic residues" evidence="1">
    <location>
        <begin position="30"/>
        <end position="45"/>
    </location>
</feature>
<dbReference type="OrthoDB" id="428854at2759"/>
<feature type="compositionally biased region" description="Polar residues" evidence="1">
    <location>
        <begin position="376"/>
        <end position="403"/>
    </location>
</feature>
<gene>
    <name evidence="2" type="ORF">BS50DRAFT_577537</name>
</gene>
<feature type="compositionally biased region" description="Polar residues" evidence="1">
    <location>
        <begin position="338"/>
        <end position="351"/>
    </location>
</feature>
<feature type="compositionally biased region" description="Low complexity" evidence="1">
    <location>
        <begin position="352"/>
        <end position="363"/>
    </location>
</feature>
<feature type="compositionally biased region" description="Low complexity" evidence="1">
    <location>
        <begin position="438"/>
        <end position="450"/>
    </location>
</feature>
<dbReference type="Proteomes" id="UP000240883">
    <property type="component" value="Unassembled WGS sequence"/>
</dbReference>
<keyword evidence="3" id="KW-1185">Reference proteome</keyword>